<evidence type="ECO:0000256" key="12">
    <source>
        <dbReference type="ARBA" id="ARBA00033413"/>
    </source>
</evidence>
<evidence type="ECO:0000256" key="11">
    <source>
        <dbReference type="ARBA" id="ARBA00029766"/>
    </source>
</evidence>
<dbReference type="AlphaFoldDB" id="A0A1T4VIS5"/>
<dbReference type="GO" id="GO:0046654">
    <property type="term" value="P:tetrahydrofolate biosynthetic process"/>
    <property type="evidence" value="ECO:0007669"/>
    <property type="project" value="UniProtKB-UniPathway"/>
</dbReference>
<keyword evidence="9" id="KW-0289">Folate biosynthesis</keyword>
<evidence type="ECO:0000256" key="10">
    <source>
        <dbReference type="ARBA" id="ARBA00029409"/>
    </source>
</evidence>
<keyword evidence="6" id="KW-0547">Nucleotide-binding</keyword>
<reference evidence="15" key="1">
    <citation type="submission" date="2017-02" db="EMBL/GenBank/DDBJ databases">
        <authorList>
            <person name="Varghese N."/>
            <person name="Submissions S."/>
        </authorList>
    </citation>
    <scope>NUCLEOTIDE SEQUENCE [LARGE SCALE GENOMIC DNA]</scope>
    <source>
        <strain evidence="15">DSM 3072</strain>
    </source>
</reference>
<dbReference type="PANTHER" id="PTHR43071">
    <property type="entry name" value="2-AMINO-4-HYDROXY-6-HYDROXYMETHYLDIHYDROPTERIDINE PYROPHOSPHOKINASE"/>
    <property type="match status" value="1"/>
</dbReference>
<dbReference type="CDD" id="cd00483">
    <property type="entry name" value="HPPK"/>
    <property type="match status" value="1"/>
</dbReference>
<dbReference type="Gene3D" id="3.30.70.560">
    <property type="entry name" value="7,8-Dihydro-6-hydroxymethylpterin-pyrophosphokinase HPPK"/>
    <property type="match status" value="1"/>
</dbReference>
<evidence type="ECO:0000256" key="9">
    <source>
        <dbReference type="ARBA" id="ARBA00022909"/>
    </source>
</evidence>
<evidence type="ECO:0000256" key="7">
    <source>
        <dbReference type="ARBA" id="ARBA00022777"/>
    </source>
</evidence>
<dbReference type="NCBIfam" id="TIGR01498">
    <property type="entry name" value="folK"/>
    <property type="match status" value="1"/>
</dbReference>
<dbReference type="Proteomes" id="UP000242432">
    <property type="component" value="Unassembled WGS sequence"/>
</dbReference>
<dbReference type="EMBL" id="FUXX01000027">
    <property type="protein sequence ID" value="SKA64837.1"/>
    <property type="molecule type" value="Genomic_DNA"/>
</dbReference>
<evidence type="ECO:0000256" key="8">
    <source>
        <dbReference type="ARBA" id="ARBA00022840"/>
    </source>
</evidence>
<sequence length="164" mass="18629">MTLAVLSLGSNLGDSQKILKDAVSDIKNIEGISDFKLSPFYKTKPVGYMDQDDFVNLACSFETTLEPLDLLHNMQALEQKYKRVRLFKNGPRTLDIDLIVYGDLVLNTQELTVPHPRMHERAFVLAPLKDIEPNLTVSTFNTTVQELYEQLDDKEKNDVEIING</sequence>
<evidence type="ECO:0000256" key="3">
    <source>
        <dbReference type="ARBA" id="ARBA00013253"/>
    </source>
</evidence>
<dbReference type="GO" id="GO:0046656">
    <property type="term" value="P:folic acid biosynthetic process"/>
    <property type="evidence" value="ECO:0007669"/>
    <property type="project" value="UniProtKB-KW"/>
</dbReference>
<dbReference type="GO" id="GO:0003848">
    <property type="term" value="F:2-amino-4-hydroxy-6-hydroxymethyldihydropteridine diphosphokinase activity"/>
    <property type="evidence" value="ECO:0007669"/>
    <property type="project" value="UniProtKB-EC"/>
</dbReference>
<keyword evidence="15" id="KW-1185">Reference proteome</keyword>
<keyword evidence="8" id="KW-0067">ATP-binding</keyword>
<dbReference type="UniPathway" id="UPA00077">
    <property type="reaction ID" value="UER00155"/>
</dbReference>
<name>A0A1T4VIS5_9GAMM</name>
<dbReference type="RefSeq" id="WP_078928994.1">
    <property type="nucleotide sequence ID" value="NZ_FUXX01000027.1"/>
</dbReference>
<evidence type="ECO:0000256" key="1">
    <source>
        <dbReference type="ARBA" id="ARBA00005051"/>
    </source>
</evidence>
<evidence type="ECO:0000256" key="5">
    <source>
        <dbReference type="ARBA" id="ARBA00022679"/>
    </source>
</evidence>
<gene>
    <name evidence="14" type="ORF">SAMN02745213_01573</name>
</gene>
<feature type="domain" description="7,8-dihydro-6-hydroxymethylpterin-pyrophosphokinase" evidence="13">
    <location>
        <begin position="88"/>
        <end position="99"/>
    </location>
</feature>
<dbReference type="InterPro" id="IPR000550">
    <property type="entry name" value="Hppk"/>
</dbReference>
<dbReference type="GO" id="GO:0005524">
    <property type="term" value="F:ATP binding"/>
    <property type="evidence" value="ECO:0007669"/>
    <property type="project" value="UniProtKB-KW"/>
</dbReference>
<dbReference type="PROSITE" id="PS00794">
    <property type="entry name" value="HPPK"/>
    <property type="match status" value="1"/>
</dbReference>
<dbReference type="SUPFAM" id="SSF55083">
    <property type="entry name" value="6-hydroxymethyl-7,8-dihydropterin pyrophosphokinase, HPPK"/>
    <property type="match status" value="1"/>
</dbReference>
<evidence type="ECO:0000313" key="14">
    <source>
        <dbReference type="EMBL" id="SKA64837.1"/>
    </source>
</evidence>
<dbReference type="STRING" id="83771.SAMN02910357_00343"/>
<evidence type="ECO:0000256" key="2">
    <source>
        <dbReference type="ARBA" id="ARBA00005810"/>
    </source>
</evidence>
<protein>
    <recommendedName>
        <fullName evidence="4">2-amino-4-hydroxy-6-hydroxymethyldihydropteridine pyrophosphokinase</fullName>
        <ecNumber evidence="3">2.7.6.3</ecNumber>
    </recommendedName>
    <alternativeName>
        <fullName evidence="11">6-hydroxymethyl-7,8-dihydropterin pyrophosphokinase</fullName>
    </alternativeName>
    <alternativeName>
        <fullName evidence="12">7,8-dihydro-6-hydroxymethylpterin-pyrophosphokinase</fullName>
    </alternativeName>
</protein>
<comment type="function">
    <text evidence="10">Catalyzes the transfer of pyrophosphate from adenosine triphosphate (ATP) to 6-hydroxymethyl-7,8-dihydropterin, an enzymatic step in folate biosynthesis pathway.</text>
</comment>
<dbReference type="Pfam" id="PF01288">
    <property type="entry name" value="HPPK"/>
    <property type="match status" value="1"/>
</dbReference>
<keyword evidence="7 14" id="KW-0418">Kinase</keyword>
<keyword evidence="5" id="KW-0808">Transferase</keyword>
<dbReference type="GO" id="GO:0016301">
    <property type="term" value="F:kinase activity"/>
    <property type="evidence" value="ECO:0007669"/>
    <property type="project" value="UniProtKB-KW"/>
</dbReference>
<accession>A0A1T4VIS5</accession>
<proteinExistence type="inferred from homology"/>
<organism evidence="14 15">
    <name type="scientific">Succinivibrio dextrinosolvens DSM 3072</name>
    <dbReference type="NCBI Taxonomy" id="1123324"/>
    <lineage>
        <taxon>Bacteria</taxon>
        <taxon>Pseudomonadati</taxon>
        <taxon>Pseudomonadota</taxon>
        <taxon>Gammaproteobacteria</taxon>
        <taxon>Aeromonadales</taxon>
        <taxon>Succinivibrionaceae</taxon>
        <taxon>Succinivibrio</taxon>
    </lineage>
</organism>
<evidence type="ECO:0000259" key="13">
    <source>
        <dbReference type="PROSITE" id="PS00794"/>
    </source>
</evidence>
<comment type="pathway">
    <text evidence="1">Cofactor biosynthesis; tetrahydrofolate biosynthesis; 2-amino-4-hydroxy-6-hydroxymethyl-7,8-dihydropteridine diphosphate from 7,8-dihydroneopterin triphosphate: step 4/4.</text>
</comment>
<dbReference type="PANTHER" id="PTHR43071:SF1">
    <property type="entry name" value="2-AMINO-4-HYDROXY-6-HYDROXYMETHYLDIHYDROPTERIDINE PYROPHOSPHOKINASE"/>
    <property type="match status" value="1"/>
</dbReference>
<evidence type="ECO:0000313" key="15">
    <source>
        <dbReference type="Proteomes" id="UP000242432"/>
    </source>
</evidence>
<evidence type="ECO:0000256" key="4">
    <source>
        <dbReference type="ARBA" id="ARBA00016218"/>
    </source>
</evidence>
<evidence type="ECO:0000256" key="6">
    <source>
        <dbReference type="ARBA" id="ARBA00022741"/>
    </source>
</evidence>
<comment type="similarity">
    <text evidence="2">Belongs to the HPPK family.</text>
</comment>
<dbReference type="EC" id="2.7.6.3" evidence="3"/>
<dbReference type="InterPro" id="IPR035907">
    <property type="entry name" value="Hppk_sf"/>
</dbReference>